<dbReference type="PROSITE" id="PS01124">
    <property type="entry name" value="HTH_ARAC_FAMILY_2"/>
    <property type="match status" value="1"/>
</dbReference>
<sequence length="252" mass="28787">MQPTLTIWPDMGIYNGPSYATERHSHFYSQLVIGAREPVRLIGRDGVERKFEVAYIPSGVSHQTVRSDDEFALVLLDPIQCSHGLWNEVVLAKMHPAKEVAHRLTKEDLRQLRSRVTGSDQRVRDDVLTIMHRYRQHANTAALDTRISRAVESLQQTSENLPLSLAAAEAGLSTDRFRHLFSEQTGISFSGYRLWQKTRQAILALEEHTQFGDAAHRAGFSDQAHFNRVFRRAFGLRPAELFKNGFRVNFFL</sequence>
<gene>
    <name evidence="5" type="ordered locus">Turpa_1013</name>
</gene>
<dbReference type="OrthoDB" id="9778008at2"/>
<dbReference type="HOGENOM" id="CLU_073078_1_0_12"/>
<dbReference type="AlphaFoldDB" id="I4B305"/>
<dbReference type="InterPro" id="IPR018060">
    <property type="entry name" value="HTH_AraC"/>
</dbReference>
<evidence type="ECO:0000256" key="3">
    <source>
        <dbReference type="ARBA" id="ARBA00023163"/>
    </source>
</evidence>
<evidence type="ECO:0000259" key="4">
    <source>
        <dbReference type="PROSITE" id="PS01124"/>
    </source>
</evidence>
<dbReference type="Pfam" id="PF12833">
    <property type="entry name" value="HTH_18"/>
    <property type="match status" value="1"/>
</dbReference>
<dbReference type="KEGG" id="tpx:Turpa_1013"/>
<dbReference type="InterPro" id="IPR009057">
    <property type="entry name" value="Homeodomain-like_sf"/>
</dbReference>
<dbReference type="RefSeq" id="WP_014802180.1">
    <property type="nucleotide sequence ID" value="NC_018020.1"/>
</dbReference>
<dbReference type="Proteomes" id="UP000006048">
    <property type="component" value="Chromosome"/>
</dbReference>
<dbReference type="SUPFAM" id="SSF46689">
    <property type="entry name" value="Homeodomain-like"/>
    <property type="match status" value="1"/>
</dbReference>
<dbReference type="GO" id="GO:0003700">
    <property type="term" value="F:DNA-binding transcription factor activity"/>
    <property type="evidence" value="ECO:0007669"/>
    <property type="project" value="InterPro"/>
</dbReference>
<proteinExistence type="predicted"/>
<keyword evidence="3" id="KW-0804">Transcription</keyword>
<reference evidence="5 6" key="1">
    <citation type="submission" date="2012-06" db="EMBL/GenBank/DDBJ databases">
        <title>The complete chromosome of genome of Turneriella parva DSM 21527.</title>
        <authorList>
            <consortium name="US DOE Joint Genome Institute (JGI-PGF)"/>
            <person name="Lucas S."/>
            <person name="Han J."/>
            <person name="Lapidus A."/>
            <person name="Bruce D."/>
            <person name="Goodwin L."/>
            <person name="Pitluck S."/>
            <person name="Peters L."/>
            <person name="Kyrpides N."/>
            <person name="Mavromatis K."/>
            <person name="Ivanova N."/>
            <person name="Mikhailova N."/>
            <person name="Chertkov O."/>
            <person name="Detter J.C."/>
            <person name="Tapia R."/>
            <person name="Han C."/>
            <person name="Land M."/>
            <person name="Hauser L."/>
            <person name="Markowitz V."/>
            <person name="Cheng J.-F."/>
            <person name="Hugenholtz P."/>
            <person name="Woyke T."/>
            <person name="Wu D."/>
            <person name="Gronow S."/>
            <person name="Wellnitz S."/>
            <person name="Brambilla E."/>
            <person name="Klenk H.-P."/>
            <person name="Eisen J.A."/>
        </authorList>
    </citation>
    <scope>NUCLEOTIDE SEQUENCE [LARGE SCALE GENOMIC DNA]</scope>
    <source>
        <strain evidence="6">ATCC BAA-1111 / DSM 21527 / NCTC 11395 / H</strain>
    </source>
</reference>
<dbReference type="Gene3D" id="1.10.10.60">
    <property type="entry name" value="Homeodomain-like"/>
    <property type="match status" value="2"/>
</dbReference>
<evidence type="ECO:0000256" key="1">
    <source>
        <dbReference type="ARBA" id="ARBA00023015"/>
    </source>
</evidence>
<organism evidence="5 6">
    <name type="scientific">Turneriella parva (strain ATCC BAA-1111 / DSM 21527 / NCTC 11395 / H)</name>
    <name type="common">Leptospira parva</name>
    <dbReference type="NCBI Taxonomy" id="869212"/>
    <lineage>
        <taxon>Bacteria</taxon>
        <taxon>Pseudomonadati</taxon>
        <taxon>Spirochaetota</taxon>
        <taxon>Spirochaetia</taxon>
        <taxon>Leptospirales</taxon>
        <taxon>Leptospiraceae</taxon>
        <taxon>Turneriella</taxon>
    </lineage>
</organism>
<dbReference type="GO" id="GO:0043565">
    <property type="term" value="F:sequence-specific DNA binding"/>
    <property type="evidence" value="ECO:0007669"/>
    <property type="project" value="InterPro"/>
</dbReference>
<name>I4B305_TURPD</name>
<dbReference type="InterPro" id="IPR050204">
    <property type="entry name" value="AraC_XylS_family_regulators"/>
</dbReference>
<keyword evidence="1" id="KW-0805">Transcription regulation</keyword>
<protein>
    <submittedName>
        <fullName evidence="5">Transcriptional regulator, AraC family</fullName>
    </submittedName>
</protein>
<dbReference type="PATRIC" id="fig|869212.3.peg.991"/>
<keyword evidence="2" id="KW-0238">DNA-binding</keyword>
<evidence type="ECO:0000313" key="6">
    <source>
        <dbReference type="Proteomes" id="UP000006048"/>
    </source>
</evidence>
<dbReference type="EMBL" id="CP002959">
    <property type="protein sequence ID" value="AFM11662.1"/>
    <property type="molecule type" value="Genomic_DNA"/>
</dbReference>
<accession>I4B305</accession>
<dbReference type="PANTHER" id="PTHR46796">
    <property type="entry name" value="HTH-TYPE TRANSCRIPTIONAL ACTIVATOR RHAS-RELATED"/>
    <property type="match status" value="1"/>
</dbReference>
<dbReference type="STRING" id="869212.Turpa_1013"/>
<evidence type="ECO:0000256" key="2">
    <source>
        <dbReference type="ARBA" id="ARBA00023125"/>
    </source>
</evidence>
<evidence type="ECO:0000313" key="5">
    <source>
        <dbReference type="EMBL" id="AFM11662.1"/>
    </source>
</evidence>
<dbReference type="SMART" id="SM00342">
    <property type="entry name" value="HTH_ARAC"/>
    <property type="match status" value="1"/>
</dbReference>
<feature type="domain" description="HTH araC/xylS-type" evidence="4">
    <location>
        <begin position="145"/>
        <end position="244"/>
    </location>
</feature>
<keyword evidence="6" id="KW-1185">Reference proteome</keyword>